<dbReference type="RefSeq" id="WP_066842468.1">
    <property type="nucleotide sequence ID" value="NZ_CP019602.1"/>
</dbReference>
<evidence type="ECO:0000256" key="3">
    <source>
        <dbReference type="ARBA" id="ARBA00022801"/>
    </source>
</evidence>
<dbReference type="AlphaFoldDB" id="A0A1Z1F8S5"/>
<dbReference type="PANTHER" id="PTHR33209:SF1">
    <property type="entry name" value="PEPTIDASE S49 DOMAIN-CONTAINING PROTEIN"/>
    <property type="match status" value="1"/>
</dbReference>
<dbReference type="NCBIfam" id="TIGR00705">
    <property type="entry name" value="SppA_67K"/>
    <property type="match status" value="1"/>
</dbReference>
<keyword evidence="2" id="KW-0645">Protease</keyword>
<dbReference type="GO" id="GO:0008236">
    <property type="term" value="F:serine-type peptidase activity"/>
    <property type="evidence" value="ECO:0007669"/>
    <property type="project" value="UniProtKB-KW"/>
</dbReference>
<evidence type="ECO:0000256" key="5">
    <source>
        <dbReference type="PIRSR" id="PIRSR001217-1"/>
    </source>
</evidence>
<keyword evidence="4" id="KW-0720">Serine protease</keyword>
<protein>
    <submittedName>
        <fullName evidence="7">Signal peptide peptidase SppA</fullName>
    </submittedName>
</protein>
<proteinExistence type="inferred from homology"/>
<dbReference type="KEGG" id="cman:A9D14_01885"/>
<feature type="domain" description="Peptidase S49" evidence="6">
    <location>
        <begin position="379"/>
        <end position="530"/>
    </location>
</feature>
<dbReference type="PIRSF" id="PIRSF001217">
    <property type="entry name" value="Protease_4_SppA"/>
    <property type="match status" value="1"/>
</dbReference>
<reference evidence="7 8" key="1">
    <citation type="submission" date="2017-01" db="EMBL/GenBank/DDBJ databases">
        <title>Complete genome sequence of esterase-producing bacterium Croceicoccus marinus E4A9.</title>
        <authorList>
            <person name="Wu Y.-H."/>
            <person name="Cheng H."/>
            <person name="Xu L."/>
            <person name="Huo Y.-Y."/>
            <person name="Wang C.-S."/>
            <person name="Xu X.-W."/>
        </authorList>
    </citation>
    <scope>NUCLEOTIDE SEQUENCE [LARGE SCALE GENOMIC DNA]</scope>
    <source>
        <strain evidence="7 8">E4A9</strain>
    </source>
</reference>
<organism evidence="7 8">
    <name type="scientific">Croceicoccus marinus</name>
    <dbReference type="NCBI Taxonomy" id="450378"/>
    <lineage>
        <taxon>Bacteria</taxon>
        <taxon>Pseudomonadati</taxon>
        <taxon>Pseudomonadota</taxon>
        <taxon>Alphaproteobacteria</taxon>
        <taxon>Sphingomonadales</taxon>
        <taxon>Erythrobacteraceae</taxon>
        <taxon>Croceicoccus</taxon>
    </lineage>
</organism>
<keyword evidence="8" id="KW-1185">Reference proteome</keyword>
<dbReference type="InterPro" id="IPR047217">
    <property type="entry name" value="S49_SppA_67K_type_N"/>
</dbReference>
<evidence type="ECO:0000313" key="7">
    <source>
        <dbReference type="EMBL" id="ARU15154.1"/>
    </source>
</evidence>
<dbReference type="InterPro" id="IPR029045">
    <property type="entry name" value="ClpP/crotonase-like_dom_sf"/>
</dbReference>
<dbReference type="SUPFAM" id="SSF52096">
    <property type="entry name" value="ClpP/crotonase"/>
    <property type="match status" value="2"/>
</dbReference>
<dbReference type="PANTHER" id="PTHR33209">
    <property type="entry name" value="PROTEASE 4"/>
    <property type="match status" value="1"/>
</dbReference>
<dbReference type="CDD" id="cd07023">
    <property type="entry name" value="S49_Sppa_N_C"/>
    <property type="match status" value="1"/>
</dbReference>
<feature type="active site" description="Proton donor/acceptor" evidence="5">
    <location>
        <position position="193"/>
    </location>
</feature>
<evidence type="ECO:0000313" key="8">
    <source>
        <dbReference type="Proteomes" id="UP000195807"/>
    </source>
</evidence>
<feature type="active site" description="Nucleophile" evidence="5">
    <location>
        <position position="395"/>
    </location>
</feature>
<sequence length="625" mass="66273">MAFARKVWKLLVAIKDGLVLLLLLLFFGALYAVLTFRPVAAVVEDGALLVALDGVVVEEPAPTDPFAMVLSTSTPIQEHRARDVVRAIEGAATDERVKAVVLDLDYFLGGGQVHMEEIGKAIDKVRAADKPVLTHAIAYTGDSMQLAAHASEIWVDPLGGAPVAGPGGTYLFFGQIAERLKINVHVYRTGEYKSAVEPYTLSGFSGAARSDIEGTYGNLWENWLDGVRRARPQAQVRQVAMDPVAPIRAANGNGALAAVNTGLADRIGSYEDFSLRVAELVGNDPNLPDEPRSFAHTSYRDWVEAVAPPQDGRAIGVVTVAGSIVDGEAGPGTAGGDRIAALLDEALQDDLAALVVRVDSPGGSVTASERIRQAILRHKARGIPVVVSMANVAASGGYYVATPGDAIFADPSTITGSIGVFLAVPSVENALPEWGVTTDSIRTSPLAGQPDLLGGFTPEMDAILQSQVEHSYDLFLGLVSESRDISRARLRTDIAGGRIWAGGPARQVGLVDRFGNLDEALVHAAQLAGLGAGDWHARYLQDEPDPFTAFLQSMTAPEETVEEGDMLAVMMARRDLVAGRSLADLVQLLDRPRIQARCLGCPPPVSGAENARPAALRVLLDRLGL</sequence>
<gene>
    <name evidence="7" type="ORF">A9D14_01885</name>
</gene>
<evidence type="ECO:0000256" key="2">
    <source>
        <dbReference type="ARBA" id="ARBA00022670"/>
    </source>
</evidence>
<dbReference type="STRING" id="450378.GCA_001661675_00375"/>
<accession>A0A1Z1F8S5</accession>
<evidence type="ECO:0000256" key="4">
    <source>
        <dbReference type="ARBA" id="ARBA00022825"/>
    </source>
</evidence>
<evidence type="ECO:0000256" key="1">
    <source>
        <dbReference type="ARBA" id="ARBA00008683"/>
    </source>
</evidence>
<dbReference type="Gene3D" id="3.90.226.10">
    <property type="entry name" value="2-enoyl-CoA Hydratase, Chain A, domain 1"/>
    <property type="match status" value="2"/>
</dbReference>
<name>A0A1Z1F8S5_9SPHN</name>
<dbReference type="InterPro" id="IPR002142">
    <property type="entry name" value="Peptidase_S49"/>
</dbReference>
<dbReference type="GO" id="GO:0016020">
    <property type="term" value="C:membrane"/>
    <property type="evidence" value="ECO:0007669"/>
    <property type="project" value="InterPro"/>
</dbReference>
<comment type="similarity">
    <text evidence="1">Belongs to the peptidase S49 family.</text>
</comment>
<dbReference type="InterPro" id="IPR047272">
    <property type="entry name" value="S49_SppA_C"/>
</dbReference>
<dbReference type="OrthoDB" id="9764363at2"/>
<keyword evidence="3" id="KW-0378">Hydrolase</keyword>
<feature type="domain" description="Peptidase S49" evidence="6">
    <location>
        <begin position="126"/>
        <end position="281"/>
    </location>
</feature>
<evidence type="ECO:0000259" key="6">
    <source>
        <dbReference type="Pfam" id="PF01343"/>
    </source>
</evidence>
<dbReference type="EMBL" id="CP019602">
    <property type="protein sequence ID" value="ARU15154.1"/>
    <property type="molecule type" value="Genomic_DNA"/>
</dbReference>
<dbReference type="InterPro" id="IPR004634">
    <property type="entry name" value="Pept_S49_pIV"/>
</dbReference>
<dbReference type="CDD" id="cd07018">
    <property type="entry name" value="S49_SppA_67K_type"/>
    <property type="match status" value="1"/>
</dbReference>
<dbReference type="Gene3D" id="6.20.330.10">
    <property type="match status" value="1"/>
</dbReference>
<dbReference type="Pfam" id="PF01343">
    <property type="entry name" value="Peptidase_S49"/>
    <property type="match status" value="2"/>
</dbReference>
<dbReference type="GO" id="GO:0006465">
    <property type="term" value="P:signal peptide processing"/>
    <property type="evidence" value="ECO:0007669"/>
    <property type="project" value="InterPro"/>
</dbReference>
<dbReference type="Proteomes" id="UP000195807">
    <property type="component" value="Chromosome"/>
</dbReference>